<dbReference type="Proteomes" id="UP001602123">
    <property type="component" value="Unassembled WGS sequence"/>
</dbReference>
<gene>
    <name evidence="3" type="ORF">ACFYZM_30995</name>
</gene>
<dbReference type="Gene3D" id="1.10.30.50">
    <property type="match status" value="1"/>
</dbReference>
<dbReference type="Pfam" id="PF01844">
    <property type="entry name" value="HNH"/>
    <property type="match status" value="1"/>
</dbReference>
<evidence type="ECO:0000259" key="2">
    <source>
        <dbReference type="SMART" id="SM00507"/>
    </source>
</evidence>
<feature type="region of interest" description="Disordered" evidence="1">
    <location>
        <begin position="122"/>
        <end position="147"/>
    </location>
</feature>
<dbReference type="InterPro" id="IPR002711">
    <property type="entry name" value="HNH"/>
</dbReference>
<proteinExistence type="predicted"/>
<keyword evidence="3" id="KW-0255">Endonuclease</keyword>
<keyword evidence="3" id="KW-0378">Hydrolase</keyword>
<accession>A0ABW6U772</accession>
<sequence>MITASCIDCTEPATRRGRCEAHHQAHEDLPAVRARRSRGRRWAVRHGGAARLRRRVDARGSAWCDWCLGDFPAALVNVDHVRPRARGGTDTDGNVQVLCRPCHGLKTATEFGPCPIARGLAAHPPGGPSSDGRGYSGNEPRGYALDGHVKPTPSEFKLWALPSPVCPRRHTS</sequence>
<comment type="caution">
    <text evidence="3">The sequence shown here is derived from an EMBL/GenBank/DDBJ whole genome shotgun (WGS) entry which is preliminary data.</text>
</comment>
<feature type="domain" description="HNH nuclease" evidence="2">
    <location>
        <begin position="51"/>
        <end position="104"/>
    </location>
</feature>
<dbReference type="EMBL" id="JBIAUT010000016">
    <property type="protein sequence ID" value="MFF4220675.1"/>
    <property type="molecule type" value="Genomic_DNA"/>
</dbReference>
<name>A0ABW6U772_9ACTN</name>
<protein>
    <submittedName>
        <fullName evidence="3">HNH endonuclease</fullName>
    </submittedName>
</protein>
<dbReference type="GO" id="GO:0004519">
    <property type="term" value="F:endonuclease activity"/>
    <property type="evidence" value="ECO:0007669"/>
    <property type="project" value="UniProtKB-KW"/>
</dbReference>
<evidence type="ECO:0000313" key="3">
    <source>
        <dbReference type="EMBL" id="MFF4220675.1"/>
    </source>
</evidence>
<dbReference type="SMART" id="SM00507">
    <property type="entry name" value="HNHc"/>
    <property type="match status" value="1"/>
</dbReference>
<organism evidence="3 4">
    <name type="scientific">Streptomyces nondiastaticus</name>
    <dbReference type="NCBI Taxonomy" id="3154512"/>
    <lineage>
        <taxon>Bacteria</taxon>
        <taxon>Bacillati</taxon>
        <taxon>Actinomycetota</taxon>
        <taxon>Actinomycetes</taxon>
        <taxon>Kitasatosporales</taxon>
        <taxon>Streptomycetaceae</taxon>
        <taxon>Streptomyces</taxon>
    </lineage>
</organism>
<evidence type="ECO:0000313" key="4">
    <source>
        <dbReference type="Proteomes" id="UP001602123"/>
    </source>
</evidence>
<dbReference type="InterPro" id="IPR003615">
    <property type="entry name" value="HNH_nuc"/>
</dbReference>
<reference evidence="3 4" key="1">
    <citation type="submission" date="2024-10" db="EMBL/GenBank/DDBJ databases">
        <title>The Natural Products Discovery Center: Release of the First 8490 Sequenced Strains for Exploring Actinobacteria Biosynthetic Diversity.</title>
        <authorList>
            <person name="Kalkreuter E."/>
            <person name="Kautsar S.A."/>
            <person name="Yang D."/>
            <person name="Bader C.D."/>
            <person name="Teijaro C.N."/>
            <person name="Fluegel L."/>
            <person name="Davis C.M."/>
            <person name="Simpson J.R."/>
            <person name="Lauterbach L."/>
            <person name="Steele A.D."/>
            <person name="Gui C."/>
            <person name="Meng S."/>
            <person name="Li G."/>
            <person name="Viehrig K."/>
            <person name="Ye F."/>
            <person name="Su P."/>
            <person name="Kiefer A.F."/>
            <person name="Nichols A."/>
            <person name="Cepeda A.J."/>
            <person name="Yan W."/>
            <person name="Fan B."/>
            <person name="Jiang Y."/>
            <person name="Adhikari A."/>
            <person name="Zheng C.-J."/>
            <person name="Schuster L."/>
            <person name="Cowan T.M."/>
            <person name="Smanski M.J."/>
            <person name="Chevrette M.G."/>
            <person name="De Carvalho L.P.S."/>
            <person name="Shen B."/>
        </authorList>
    </citation>
    <scope>NUCLEOTIDE SEQUENCE [LARGE SCALE GENOMIC DNA]</scope>
    <source>
        <strain evidence="3 4">NPDC001650</strain>
    </source>
</reference>
<keyword evidence="3" id="KW-0540">Nuclease</keyword>
<dbReference type="CDD" id="cd00085">
    <property type="entry name" value="HNHc"/>
    <property type="match status" value="1"/>
</dbReference>
<keyword evidence="4" id="KW-1185">Reference proteome</keyword>
<evidence type="ECO:0000256" key="1">
    <source>
        <dbReference type="SAM" id="MobiDB-lite"/>
    </source>
</evidence>
<dbReference type="RefSeq" id="WP_388633500.1">
    <property type="nucleotide sequence ID" value="NZ_JBIAUT010000016.1"/>
</dbReference>